<evidence type="ECO:0000256" key="2">
    <source>
        <dbReference type="SAM" id="MobiDB-lite"/>
    </source>
</evidence>
<dbReference type="Proteomes" id="UP001321473">
    <property type="component" value="Unassembled WGS sequence"/>
</dbReference>
<evidence type="ECO:0000313" key="4">
    <source>
        <dbReference type="EMBL" id="KAK8769092.1"/>
    </source>
</evidence>
<dbReference type="AlphaFoldDB" id="A0AAQ4E307"/>
<dbReference type="EMBL" id="JARKHS020023097">
    <property type="protein sequence ID" value="KAK8769092.1"/>
    <property type="molecule type" value="Genomic_DNA"/>
</dbReference>
<dbReference type="PROSITE" id="PS00028">
    <property type="entry name" value="ZINC_FINGER_C2H2_1"/>
    <property type="match status" value="2"/>
</dbReference>
<keyword evidence="1" id="KW-0862">Zinc</keyword>
<evidence type="ECO:0000259" key="3">
    <source>
        <dbReference type="PROSITE" id="PS50157"/>
    </source>
</evidence>
<feature type="domain" description="C2H2-type" evidence="3">
    <location>
        <begin position="123"/>
        <end position="150"/>
    </location>
</feature>
<dbReference type="GO" id="GO:0008270">
    <property type="term" value="F:zinc ion binding"/>
    <property type="evidence" value="ECO:0007669"/>
    <property type="project" value="UniProtKB-KW"/>
</dbReference>
<accession>A0AAQ4E307</accession>
<dbReference type="Gene3D" id="3.30.160.60">
    <property type="entry name" value="Classic Zinc Finger"/>
    <property type="match status" value="1"/>
</dbReference>
<reference evidence="4 5" key="1">
    <citation type="journal article" date="2023" name="Arcadia Sci">
        <title>De novo assembly of a long-read Amblyomma americanum tick genome.</title>
        <authorList>
            <person name="Chou S."/>
            <person name="Poskanzer K.E."/>
            <person name="Rollins M."/>
            <person name="Thuy-Boun P.S."/>
        </authorList>
    </citation>
    <scope>NUCLEOTIDE SEQUENCE [LARGE SCALE GENOMIC DNA]</scope>
    <source>
        <strain evidence="4">F_SG_1</strain>
        <tissue evidence="4">Salivary glands</tissue>
    </source>
</reference>
<feature type="region of interest" description="Disordered" evidence="2">
    <location>
        <begin position="55"/>
        <end position="99"/>
    </location>
</feature>
<dbReference type="SMART" id="SM00355">
    <property type="entry name" value="ZnF_C2H2"/>
    <property type="match status" value="2"/>
</dbReference>
<proteinExistence type="predicted"/>
<dbReference type="InterPro" id="IPR036236">
    <property type="entry name" value="Znf_C2H2_sf"/>
</dbReference>
<feature type="region of interest" description="Disordered" evidence="2">
    <location>
        <begin position="1"/>
        <end position="37"/>
    </location>
</feature>
<keyword evidence="1" id="KW-0479">Metal-binding</keyword>
<keyword evidence="5" id="KW-1185">Reference proteome</keyword>
<organism evidence="4 5">
    <name type="scientific">Amblyomma americanum</name>
    <name type="common">Lone star tick</name>
    <dbReference type="NCBI Taxonomy" id="6943"/>
    <lineage>
        <taxon>Eukaryota</taxon>
        <taxon>Metazoa</taxon>
        <taxon>Ecdysozoa</taxon>
        <taxon>Arthropoda</taxon>
        <taxon>Chelicerata</taxon>
        <taxon>Arachnida</taxon>
        <taxon>Acari</taxon>
        <taxon>Parasitiformes</taxon>
        <taxon>Ixodida</taxon>
        <taxon>Ixodoidea</taxon>
        <taxon>Ixodidae</taxon>
        <taxon>Amblyomminae</taxon>
        <taxon>Amblyomma</taxon>
    </lineage>
</organism>
<dbReference type="PROSITE" id="PS50157">
    <property type="entry name" value="ZINC_FINGER_C2H2_2"/>
    <property type="match status" value="1"/>
</dbReference>
<keyword evidence="1" id="KW-0863">Zinc-finger</keyword>
<gene>
    <name evidence="4" type="ORF">V5799_014443</name>
</gene>
<comment type="caution">
    <text evidence="4">The sequence shown here is derived from an EMBL/GenBank/DDBJ whole genome shotgun (WGS) entry which is preliminary data.</text>
</comment>
<evidence type="ECO:0000313" key="5">
    <source>
        <dbReference type="Proteomes" id="UP001321473"/>
    </source>
</evidence>
<feature type="compositionally biased region" description="Basic and acidic residues" evidence="2">
    <location>
        <begin position="55"/>
        <end position="80"/>
    </location>
</feature>
<dbReference type="SUPFAM" id="SSF57667">
    <property type="entry name" value="beta-beta-alpha zinc fingers"/>
    <property type="match status" value="1"/>
</dbReference>
<sequence length="176" mass="19812">MENSGVIPSVSAKQMSPPGSYEATAASGNGANIGADHLEDAGSCERLIQEIVPDLKEQSVKEEALPDSSKKQGAENRAGGENEQEEEREELPQRRRRRRRAIFKRLGSVGRPPYRAKVKEPTFFCHRCPASFIFKRELEYHIVEHTGRPLLPCEFCPRQFPTGRMLSSHCARKHGR</sequence>
<name>A0AAQ4E307_AMBAM</name>
<evidence type="ECO:0000256" key="1">
    <source>
        <dbReference type="PROSITE-ProRule" id="PRU00042"/>
    </source>
</evidence>
<dbReference type="InterPro" id="IPR013087">
    <property type="entry name" value="Znf_C2H2_type"/>
</dbReference>
<protein>
    <recommendedName>
        <fullName evidence="3">C2H2-type domain-containing protein</fullName>
    </recommendedName>
</protein>